<evidence type="ECO:0000313" key="10">
    <source>
        <dbReference type="EMBL" id="GES06524.1"/>
    </source>
</evidence>
<evidence type="ECO:0000256" key="8">
    <source>
        <dbReference type="SAM" id="SignalP"/>
    </source>
</evidence>
<dbReference type="PRINTS" id="PR00844">
    <property type="entry name" value="GLHYDRLASE48"/>
</dbReference>
<feature type="active site" description="Nucleophile" evidence="7">
    <location>
        <position position="687"/>
    </location>
</feature>
<gene>
    <name evidence="10" type="ORF">Amac_001190</name>
</gene>
<dbReference type="SUPFAM" id="SSF49384">
    <property type="entry name" value="Carbohydrate-binding domain"/>
    <property type="match status" value="1"/>
</dbReference>
<dbReference type="Gene3D" id="1.50.10.10">
    <property type="match status" value="1"/>
</dbReference>
<dbReference type="InterPro" id="IPR000556">
    <property type="entry name" value="Glyco_hydro_48F"/>
</dbReference>
<dbReference type="Gene3D" id="2.170.160.10">
    <property type="entry name" value="Endo-1,4-beta-glucanase f. Domain 2"/>
    <property type="match status" value="1"/>
</dbReference>
<keyword evidence="4" id="KW-0119">Carbohydrate metabolism</keyword>
<feature type="signal peptide" evidence="8">
    <location>
        <begin position="1"/>
        <end position="23"/>
    </location>
</feature>
<evidence type="ECO:0000256" key="6">
    <source>
        <dbReference type="ARBA" id="ARBA00023326"/>
    </source>
</evidence>
<dbReference type="InterPro" id="IPR001919">
    <property type="entry name" value="CBD2"/>
</dbReference>
<name>A0A5M3WC82_9ACTN</name>
<dbReference type="Pfam" id="PF00553">
    <property type="entry name" value="CBM_2"/>
    <property type="match status" value="1"/>
</dbReference>
<organism evidence="10 11">
    <name type="scientific">Acrocarpospora macrocephala</name>
    <dbReference type="NCBI Taxonomy" id="150177"/>
    <lineage>
        <taxon>Bacteria</taxon>
        <taxon>Bacillati</taxon>
        <taxon>Actinomycetota</taxon>
        <taxon>Actinomycetes</taxon>
        <taxon>Streptosporangiales</taxon>
        <taxon>Streptosporangiaceae</taxon>
        <taxon>Acrocarpospora</taxon>
    </lineage>
</organism>
<dbReference type="AlphaFoldDB" id="A0A5M3WC82"/>
<keyword evidence="1 8" id="KW-0732">Signal</keyword>
<dbReference type="InterPro" id="IPR012291">
    <property type="entry name" value="CBM2_carb-bd_dom_sf"/>
</dbReference>
<dbReference type="SMART" id="SM00637">
    <property type="entry name" value="CBD_II"/>
    <property type="match status" value="1"/>
</dbReference>
<dbReference type="PROSITE" id="PS51173">
    <property type="entry name" value="CBM2"/>
    <property type="match status" value="1"/>
</dbReference>
<comment type="caution">
    <text evidence="10">The sequence shown here is derived from an EMBL/GenBank/DDBJ whole genome shotgun (WGS) entry which is preliminary data.</text>
</comment>
<evidence type="ECO:0000256" key="1">
    <source>
        <dbReference type="ARBA" id="ARBA00022729"/>
    </source>
</evidence>
<feature type="active site" description="Proton donor" evidence="7">
    <location>
        <position position="506"/>
    </location>
</feature>
<dbReference type="Proteomes" id="UP000331127">
    <property type="component" value="Unassembled WGS sequence"/>
</dbReference>
<dbReference type="Pfam" id="PF02011">
    <property type="entry name" value="Glyco_hydro_48"/>
    <property type="match status" value="1"/>
</dbReference>
<evidence type="ECO:0000259" key="9">
    <source>
        <dbReference type="PROSITE" id="PS51173"/>
    </source>
</evidence>
<protein>
    <submittedName>
        <fullName evidence="10">Cellulose 1,4-beta-cellobiosidase</fullName>
    </submittedName>
</protein>
<accession>A0A5M3WC82</accession>
<evidence type="ECO:0000313" key="11">
    <source>
        <dbReference type="Proteomes" id="UP000331127"/>
    </source>
</evidence>
<dbReference type="InterPro" id="IPR027390">
    <property type="entry name" value="Endoglucanase_F_dom3"/>
</dbReference>
<evidence type="ECO:0000256" key="5">
    <source>
        <dbReference type="ARBA" id="ARBA00023295"/>
    </source>
</evidence>
<dbReference type="GO" id="GO:0030245">
    <property type="term" value="P:cellulose catabolic process"/>
    <property type="evidence" value="ECO:0007669"/>
    <property type="project" value="UniProtKB-KW"/>
</dbReference>
<dbReference type="RefSeq" id="WP_170322238.1">
    <property type="nucleotide sequence ID" value="NZ_BAAAHL010000022.1"/>
</dbReference>
<evidence type="ECO:0000256" key="3">
    <source>
        <dbReference type="ARBA" id="ARBA00023001"/>
    </source>
</evidence>
<dbReference type="InterPro" id="IPR008965">
    <property type="entry name" value="CBM2/CBM3_carb-bd_dom_sf"/>
</dbReference>
<evidence type="ECO:0000256" key="7">
    <source>
        <dbReference type="PIRSR" id="PIRSR600556-1"/>
    </source>
</evidence>
<dbReference type="GO" id="GO:0008810">
    <property type="term" value="F:cellulase activity"/>
    <property type="evidence" value="ECO:0007669"/>
    <property type="project" value="InterPro"/>
</dbReference>
<dbReference type="GO" id="GO:0030247">
    <property type="term" value="F:polysaccharide binding"/>
    <property type="evidence" value="ECO:0007669"/>
    <property type="project" value="UniProtKB-UniRule"/>
</dbReference>
<keyword evidence="3" id="KW-0136">Cellulose degradation</keyword>
<dbReference type="SUPFAM" id="SSF48208">
    <property type="entry name" value="Six-hairpin glycosidases"/>
    <property type="match status" value="1"/>
</dbReference>
<dbReference type="InterPro" id="IPR008928">
    <property type="entry name" value="6-hairpin_glycosidase_sf"/>
</dbReference>
<evidence type="ECO:0000256" key="2">
    <source>
        <dbReference type="ARBA" id="ARBA00022801"/>
    </source>
</evidence>
<proteinExistence type="predicted"/>
<reference evidence="10 11" key="1">
    <citation type="submission" date="2019-10" db="EMBL/GenBank/DDBJ databases">
        <title>Whole genome shotgun sequence of Acrocarpospora macrocephala NBRC 16266.</title>
        <authorList>
            <person name="Ichikawa N."/>
            <person name="Kimura A."/>
            <person name="Kitahashi Y."/>
            <person name="Komaki H."/>
            <person name="Oguchi A."/>
        </authorList>
    </citation>
    <scope>NUCLEOTIDE SEQUENCE [LARGE SCALE GENOMIC DNA]</scope>
    <source>
        <strain evidence="10 11">NBRC 16266</strain>
    </source>
</reference>
<keyword evidence="6" id="KW-0624">Polysaccharide degradation</keyword>
<sequence>MAVATAFATALALATVPSTPANAAVACQVTYTKTWEGGNGFGASVRLQNLGDPVSNWRITYTFPGNQTLQNGWEGTWSQSGANVTIDAPSWAPNLAANAVVQPGANFTFSGTNTNPTAFSLNGTPCTGPVTTQALVVTPTSVNVPEGGTATYSVRLQSAPTANVTVTSTAATTGDTNLTVSGGASLTFTPANFATPQNVTVAAAEDADTTNGTRTINVASAGLTTVAVTATEVDNDPTTTLSCIVTPTMVSVPEGGTATYSVRLNQAPTANVVVTSAAATGGDTNITVTGGASLTFTPANFATPQNVTLSAAQDADTTNGTRTINLTCGSGGPVTPITATEADDDPVTTQSLVVTPTSLSVPEGSTAIYSVRLAIAPTANVTVTNTAAATGDTNITVTGGATLTFTPANFATAQSVTLSAAQDADNTNGSRTINVASSGLTTVPVTATEADDEPGSTNAYLTEFQAQYDKLKASASGYLSPEGIPYHSVETLMVEAPDHGHETTSEAFSFLLWLEAQYGRVTQNWAPFNAAWTLMENYIIPSAAGQPGGQTSYNPADPADYAPEFNQPSQYPSPLSTSVVAGQDPLANELASTYGNRNMYAMHWLIDVDDVYGYGTGRGSSLTECGDNTKRVTYINTYQRGPQESVWETVPHPSCETQRYGQSGQGYQPLFIQGTAAAQWRYTNAPDADARAVQAAYWALTWATEQGNQSQISGTLTKAAKLGDYLRYAMYDKYFKNPGCASPTCTAGSGKSSSAYLLNWYFAWGGALDGAWSWRIGSSHNHGGYQNPLAAWALSPAGPTALRPQSPTAAADWNQSLTRQVQFYKWLQSAEGAIAGGATNSWDGAYAARPAGAPQFFGMTYDVDPVYHDPPSNQWFGFQGWGVQRLAELYYVTGNAMAKTVLDKWVAWAISQTTLGTGSNFQIPSEMDWSGAPSASFSSTTGTPADNPGLHVTVRTFSQDVGVAAAYARTLIYYAAKEPTSTLGISAKNTAKGLLDRLLLLKDSRGIVTAEPRADYNRFDDVWTSANQTGLYIPSGYSGVMPNGDTIVPGKTFLGIRSFYTSDPDWPKVQTYLNGGAVPTFTYHRFWAQADVAMALADYGSFFPAG</sequence>
<keyword evidence="2" id="KW-0378">Hydrolase</keyword>
<dbReference type="Gene3D" id="4.10.870.10">
    <property type="entry name" value="Endo-1,4-beta-glucanase f. Domain 3"/>
    <property type="match status" value="1"/>
</dbReference>
<dbReference type="Gene3D" id="2.60.40.290">
    <property type="match status" value="1"/>
</dbReference>
<feature type="chain" id="PRO_5024431259" evidence="8">
    <location>
        <begin position="24"/>
        <end position="1106"/>
    </location>
</feature>
<feature type="domain" description="CBM2" evidence="9">
    <location>
        <begin position="20"/>
        <end position="129"/>
    </location>
</feature>
<dbReference type="InterPro" id="IPR012341">
    <property type="entry name" value="6hp_glycosidase-like_sf"/>
</dbReference>
<dbReference type="EMBL" id="BLAE01000003">
    <property type="protein sequence ID" value="GES06524.1"/>
    <property type="molecule type" value="Genomic_DNA"/>
</dbReference>
<dbReference type="InterPro" id="IPR023309">
    <property type="entry name" value="Endo-1-4-beta-glucanase_dom2"/>
</dbReference>
<keyword evidence="5" id="KW-0326">Glycosidase</keyword>
<evidence type="ECO:0000256" key="4">
    <source>
        <dbReference type="ARBA" id="ARBA00023277"/>
    </source>
</evidence>
<keyword evidence="11" id="KW-1185">Reference proteome</keyword>